<name>E6QIE8_9ZZZZ</name>
<accession>E6QIE8</accession>
<dbReference type="AlphaFoldDB" id="E6QIE8"/>
<comment type="caution">
    <text evidence="1">The sequence shown here is derived from an EMBL/GenBank/DDBJ whole genome shotgun (WGS) entry which is preliminary data.</text>
</comment>
<reference evidence="1" key="1">
    <citation type="submission" date="2009-10" db="EMBL/GenBank/DDBJ databases">
        <title>Diversity of trophic interactions inside an arsenic-rich microbial ecosystem.</title>
        <authorList>
            <person name="Bertin P.N."/>
            <person name="Heinrich-Salmeron A."/>
            <person name="Pelletier E."/>
            <person name="Goulhen-Chollet F."/>
            <person name="Arsene-Ploetze F."/>
            <person name="Gallien S."/>
            <person name="Calteau A."/>
            <person name="Vallenet D."/>
            <person name="Casiot C."/>
            <person name="Chane-Woon-Ming B."/>
            <person name="Giloteaux L."/>
            <person name="Barakat M."/>
            <person name="Bonnefoy V."/>
            <person name="Bruneel O."/>
            <person name="Chandler M."/>
            <person name="Cleiss J."/>
            <person name="Duran R."/>
            <person name="Elbaz-Poulichet F."/>
            <person name="Fonknechten N."/>
            <person name="Lauga B."/>
            <person name="Mornico D."/>
            <person name="Ortet P."/>
            <person name="Schaeffer C."/>
            <person name="Siguier P."/>
            <person name="Alexander Thil Smith A."/>
            <person name="Van Dorsselaer A."/>
            <person name="Weissenbach J."/>
            <person name="Medigue C."/>
            <person name="Le Paslier D."/>
        </authorList>
    </citation>
    <scope>NUCLEOTIDE SEQUENCE</scope>
</reference>
<evidence type="ECO:0000313" key="1">
    <source>
        <dbReference type="EMBL" id="CBI07014.1"/>
    </source>
</evidence>
<sequence>MNEAKVIVGNFGSGAA</sequence>
<protein>
    <submittedName>
        <fullName evidence="1">Uncharacterized protein</fullName>
    </submittedName>
</protein>
<organism evidence="1">
    <name type="scientific">mine drainage metagenome</name>
    <dbReference type="NCBI Taxonomy" id="410659"/>
    <lineage>
        <taxon>unclassified sequences</taxon>
        <taxon>metagenomes</taxon>
        <taxon>ecological metagenomes</taxon>
    </lineage>
</organism>
<proteinExistence type="predicted"/>
<gene>
    <name evidence="1" type="ORF">CARN6_0320</name>
</gene>
<dbReference type="EMBL" id="CABQ01000051">
    <property type="protein sequence ID" value="CBI07014.1"/>
    <property type="molecule type" value="Genomic_DNA"/>
</dbReference>